<evidence type="ECO:0000256" key="2">
    <source>
        <dbReference type="RuleBase" id="RU000384"/>
    </source>
</evidence>
<reference evidence="4" key="1">
    <citation type="submission" date="2023-04" db="EMBL/GenBank/DDBJ databases">
        <authorList>
            <person name="Vijverberg K."/>
            <person name="Xiong W."/>
            <person name="Schranz E."/>
        </authorList>
    </citation>
    <scope>NUCLEOTIDE SEQUENCE</scope>
</reference>
<dbReference type="FunFam" id="3.30.590.10:FF:000012">
    <property type="entry name" value="Glutamate-ammonia ligase"/>
    <property type="match status" value="1"/>
</dbReference>
<organism evidence="4 5">
    <name type="scientific">Lactuca saligna</name>
    <name type="common">Willowleaf lettuce</name>
    <dbReference type="NCBI Taxonomy" id="75948"/>
    <lineage>
        <taxon>Eukaryota</taxon>
        <taxon>Viridiplantae</taxon>
        <taxon>Streptophyta</taxon>
        <taxon>Embryophyta</taxon>
        <taxon>Tracheophyta</taxon>
        <taxon>Spermatophyta</taxon>
        <taxon>Magnoliopsida</taxon>
        <taxon>eudicotyledons</taxon>
        <taxon>Gunneridae</taxon>
        <taxon>Pentapetalae</taxon>
        <taxon>asterids</taxon>
        <taxon>campanulids</taxon>
        <taxon>Asterales</taxon>
        <taxon>Asteraceae</taxon>
        <taxon>Cichorioideae</taxon>
        <taxon>Cichorieae</taxon>
        <taxon>Lactucinae</taxon>
        <taxon>Lactuca</taxon>
    </lineage>
</organism>
<dbReference type="GO" id="GO:0006542">
    <property type="term" value="P:glutamine biosynthetic process"/>
    <property type="evidence" value="ECO:0007669"/>
    <property type="project" value="InterPro"/>
</dbReference>
<dbReference type="InterPro" id="IPR006680">
    <property type="entry name" value="Amidohydro-rel"/>
</dbReference>
<dbReference type="PANTHER" id="PTHR43383:SF2">
    <property type="entry name" value="AMIDOHYDROLASE 2 FAMILY PROTEIN"/>
    <property type="match status" value="1"/>
</dbReference>
<dbReference type="AlphaFoldDB" id="A0AA35UNE6"/>
<dbReference type="InterPro" id="IPR014746">
    <property type="entry name" value="Gln_synth/guanido_kin_cat_dom"/>
</dbReference>
<dbReference type="Gene3D" id="3.30.590.10">
    <property type="entry name" value="Glutamine synthetase/guanido kinase, catalytic domain"/>
    <property type="match status" value="1"/>
</dbReference>
<evidence type="ECO:0000313" key="5">
    <source>
        <dbReference type="Proteomes" id="UP001177003"/>
    </source>
</evidence>
<dbReference type="SMART" id="SM01230">
    <property type="entry name" value="Gln-synt_C"/>
    <property type="match status" value="1"/>
</dbReference>
<dbReference type="Pfam" id="PF00120">
    <property type="entry name" value="Gln-synt_C"/>
    <property type="match status" value="1"/>
</dbReference>
<dbReference type="InterPro" id="IPR036651">
    <property type="entry name" value="Gln_synt_N_sf"/>
</dbReference>
<dbReference type="PROSITE" id="PS51987">
    <property type="entry name" value="GS_CATALYTIC"/>
    <property type="match status" value="1"/>
</dbReference>
<dbReference type="Gene3D" id="3.10.20.70">
    <property type="entry name" value="Glutamine synthetase, N-terminal domain"/>
    <property type="match status" value="1"/>
</dbReference>
<evidence type="ECO:0000256" key="1">
    <source>
        <dbReference type="PROSITE-ProRule" id="PRU01331"/>
    </source>
</evidence>
<dbReference type="FunFam" id="3.10.20.70:FF:000009">
    <property type="entry name" value="Glutamate-ammonia ligase"/>
    <property type="match status" value="1"/>
</dbReference>
<sequence>MDEKYAELRLAVETAELVDAHAHNIVPLDSTIPFLSCFSEASGKALSFVPSTLNFKRSLRDIAELYGSELSIEGIQEYRNSNGIETISKTCFKAAGISSVLIDDGFELEKMLHIEQHKNIVPFVGRILRIEHLAEQILDEGIRNGKSWTFLIIVLLTFGAKDVVKVFGLKSIAAYRSGLEINPNVTTKEFEDALAEVLLDGNPVRITNKNFIDYIFVRSLEVALSFDWPIQIHTGFGDKDLDLRQANPLHLRNLLEDDRFLDSRIVLLHASYPFSREASHLASIYHQVYLDFGLAIPKLSVHGMISTVKELLELAPIKKVMFSTDGCAFPETFYLGAKRAREVVFSVLRDACDEGDLSIPEALEAVTDIFSENSKKLYKIDSDATSRVPRHVSETLKMSNNHEKQELSSTQQEIVLVRVLWIDASGQHRCRVVPRIRFDNFVKENGLGLTCASMAMSSSMDGPAEDTNLTGTGEIRLMPDLSTRRKIPWLMQEEMVLADMHLKPGHVWEYCPRETLRRVSKLLKQEFNLVMNAGFENEFYLLKSRVRNGEEEWVPFDMSHYCSTSAYDAASPILHEIVNSLDSLNINVEQLHPEAGNGQFEIALRYTTCTNAADNLIYAREVVRAVARKHGLLATFMPKYNLDDIGSGSHVHISLSENGHNVFAASDGSSKHGMSKIGQEFMAGVLHHLPSLLAFTAPIPNSYDRIQPNMWSGAYLCWGKENREAPLRTACPPGVPDGIVSNFEIKALDGCANPYLALAAVLASGIHGLRTHLSLPDPIDDNPDMLRDKLQRLPVSLKESVEALEKDAVLEALLGEKLLVAIKGVRKAEIKHYSQNKDAYKKLIHYY</sequence>
<dbReference type="SUPFAM" id="SSF54368">
    <property type="entry name" value="Glutamine synthetase, N-terminal domain"/>
    <property type="match status" value="1"/>
</dbReference>
<dbReference type="Proteomes" id="UP001177003">
    <property type="component" value="Chromosome 0"/>
</dbReference>
<keyword evidence="5" id="KW-1185">Reference proteome</keyword>
<accession>A0AA35UNE6</accession>
<name>A0AA35UNE6_LACSI</name>
<dbReference type="Gene3D" id="3.20.20.140">
    <property type="entry name" value="Metal-dependent hydrolases"/>
    <property type="match status" value="1"/>
</dbReference>
<evidence type="ECO:0000259" key="3">
    <source>
        <dbReference type="PROSITE" id="PS51987"/>
    </source>
</evidence>
<dbReference type="SUPFAM" id="SSF51556">
    <property type="entry name" value="Metallo-dependent hydrolases"/>
    <property type="match status" value="1"/>
</dbReference>
<dbReference type="PANTHER" id="PTHR43383">
    <property type="entry name" value="NODULIN 6"/>
    <property type="match status" value="1"/>
</dbReference>
<gene>
    <name evidence="4" type="ORF">LSALG_LOCUS2596</name>
</gene>
<protein>
    <recommendedName>
        <fullName evidence="3">GS catalytic domain-containing protein</fullName>
    </recommendedName>
</protein>
<dbReference type="SUPFAM" id="SSF55931">
    <property type="entry name" value="Glutamine synthetase/guanido kinase"/>
    <property type="match status" value="1"/>
</dbReference>
<proteinExistence type="inferred from homology"/>
<dbReference type="GO" id="GO:0004356">
    <property type="term" value="F:glutamine synthetase activity"/>
    <property type="evidence" value="ECO:0007669"/>
    <property type="project" value="InterPro"/>
</dbReference>
<dbReference type="InterPro" id="IPR032466">
    <property type="entry name" value="Metal_Hydrolase"/>
</dbReference>
<feature type="domain" description="GS catalytic" evidence="3">
    <location>
        <begin position="512"/>
        <end position="847"/>
    </location>
</feature>
<dbReference type="EMBL" id="OX465086">
    <property type="protein sequence ID" value="CAI9261821.1"/>
    <property type="molecule type" value="Genomic_DNA"/>
</dbReference>
<evidence type="ECO:0000313" key="4">
    <source>
        <dbReference type="EMBL" id="CAI9261821.1"/>
    </source>
</evidence>
<dbReference type="InterPro" id="IPR008146">
    <property type="entry name" value="Gln_synth_cat_dom"/>
</dbReference>
<dbReference type="Pfam" id="PF04909">
    <property type="entry name" value="Amidohydro_2"/>
    <property type="match status" value="1"/>
</dbReference>
<dbReference type="GO" id="GO:0016787">
    <property type="term" value="F:hydrolase activity"/>
    <property type="evidence" value="ECO:0007669"/>
    <property type="project" value="InterPro"/>
</dbReference>
<comment type="similarity">
    <text evidence="1 2">Belongs to the glutamine synthetase family.</text>
</comment>